<gene>
    <name evidence="2" type="ORF">O3303_00805</name>
</gene>
<protein>
    <recommendedName>
        <fullName evidence="4">YcxB family protein</fullName>
    </recommendedName>
</protein>
<keyword evidence="1" id="KW-1133">Transmembrane helix</keyword>
<evidence type="ECO:0008006" key="4">
    <source>
        <dbReference type="Google" id="ProtNLM"/>
    </source>
</evidence>
<feature type="transmembrane region" description="Helical" evidence="1">
    <location>
        <begin position="35"/>
        <end position="55"/>
    </location>
</feature>
<dbReference type="EMBL" id="CP114767">
    <property type="protein sequence ID" value="WBA42111.1"/>
    <property type="molecule type" value="Genomic_DNA"/>
</dbReference>
<keyword evidence="3" id="KW-1185">Reference proteome</keyword>
<name>A0ABY7LNV6_9BACT</name>
<sequence>MPTTYPLLLPGVRMTADEFVAVNFRLWRQRPRTRFNHWLLGLAVLLLAGSVALDISRTGRISNQSTVVFLAVAVLYALVRMQLVRYQLRRGYARNTGLHAPISFELDAERLRGRSADGHFEARWQVLRRAVWVHPDWLLLYPTEAACYYLDLRRLQAPATPEQMLALLQQHQIPVQEL</sequence>
<evidence type="ECO:0000313" key="3">
    <source>
        <dbReference type="Proteomes" id="UP001211005"/>
    </source>
</evidence>
<feature type="transmembrane region" description="Helical" evidence="1">
    <location>
        <begin position="61"/>
        <end position="79"/>
    </location>
</feature>
<dbReference type="RefSeq" id="WP_269560170.1">
    <property type="nucleotide sequence ID" value="NZ_CP114767.1"/>
</dbReference>
<dbReference type="Proteomes" id="UP001211005">
    <property type="component" value="Chromosome"/>
</dbReference>
<keyword evidence="1" id="KW-0472">Membrane</keyword>
<organism evidence="2 3">
    <name type="scientific">Hymenobacter canadensis</name>
    <dbReference type="NCBI Taxonomy" id="2999067"/>
    <lineage>
        <taxon>Bacteria</taxon>
        <taxon>Pseudomonadati</taxon>
        <taxon>Bacteroidota</taxon>
        <taxon>Cytophagia</taxon>
        <taxon>Cytophagales</taxon>
        <taxon>Hymenobacteraceae</taxon>
        <taxon>Hymenobacter</taxon>
    </lineage>
</organism>
<evidence type="ECO:0000313" key="2">
    <source>
        <dbReference type="EMBL" id="WBA42111.1"/>
    </source>
</evidence>
<accession>A0ABY7LNV6</accession>
<reference evidence="2 3" key="1">
    <citation type="submission" date="2022-12" db="EMBL/GenBank/DDBJ databases">
        <title>Hymenobacter canadensis sp. nov. isolated from lake water of the Cambridge Bay, Canada.</title>
        <authorList>
            <person name="Kim W.H."/>
            <person name="Lee Y.M."/>
        </authorList>
    </citation>
    <scope>NUCLEOTIDE SEQUENCE [LARGE SCALE GENOMIC DNA]</scope>
    <source>
        <strain evidence="2 3">PAMC 29467</strain>
    </source>
</reference>
<keyword evidence="1" id="KW-0812">Transmembrane</keyword>
<proteinExistence type="predicted"/>
<evidence type="ECO:0000256" key="1">
    <source>
        <dbReference type="SAM" id="Phobius"/>
    </source>
</evidence>